<feature type="transmembrane region" description="Helical" evidence="9">
    <location>
        <begin position="267"/>
        <end position="286"/>
    </location>
</feature>
<dbReference type="InterPro" id="IPR043429">
    <property type="entry name" value="ArtM/GltK/GlnP/TcyL/YhdX-like"/>
</dbReference>
<comment type="subcellular location">
    <subcellularLocation>
        <location evidence="1">Cell inner membrane</location>
        <topology evidence="1">Multi-pass membrane protein</topology>
    </subcellularLocation>
    <subcellularLocation>
        <location evidence="9">Cell membrane</location>
        <topology evidence="9">Multi-pass membrane protein</topology>
    </subcellularLocation>
</comment>
<dbReference type="CDD" id="cd06261">
    <property type="entry name" value="TM_PBP2"/>
    <property type="match status" value="1"/>
</dbReference>
<reference evidence="11" key="1">
    <citation type="submission" date="2021-01" db="EMBL/GenBank/DDBJ databases">
        <title>Ramlibacter sp. strain AW1 16S ribosomal RNA gene Genome sequencing and assembly.</title>
        <authorList>
            <person name="Kang M."/>
        </authorList>
    </citation>
    <scope>NUCLEOTIDE SEQUENCE</scope>
    <source>
        <strain evidence="11">AW1</strain>
    </source>
</reference>
<feature type="transmembrane region" description="Helical" evidence="9">
    <location>
        <begin position="27"/>
        <end position="46"/>
    </location>
</feature>
<dbReference type="AlphaFoldDB" id="A0A937D005"/>
<dbReference type="PROSITE" id="PS50928">
    <property type="entry name" value="ABC_TM1"/>
    <property type="match status" value="1"/>
</dbReference>
<feature type="transmembrane region" description="Helical" evidence="9">
    <location>
        <begin position="298"/>
        <end position="321"/>
    </location>
</feature>
<dbReference type="PANTHER" id="PTHR30614:SF37">
    <property type="entry name" value="AMINO-ACID ABC TRANSPORTER PERMEASE PROTEIN YHDX-RELATED"/>
    <property type="match status" value="1"/>
</dbReference>
<gene>
    <name evidence="11" type="ORF">JI739_00985</name>
</gene>
<dbReference type="InterPro" id="IPR000515">
    <property type="entry name" value="MetI-like"/>
</dbReference>
<dbReference type="InterPro" id="IPR035906">
    <property type="entry name" value="MetI-like_sf"/>
</dbReference>
<feature type="transmembrane region" description="Helical" evidence="9">
    <location>
        <begin position="88"/>
        <end position="114"/>
    </location>
</feature>
<evidence type="ECO:0000256" key="3">
    <source>
        <dbReference type="ARBA" id="ARBA00022448"/>
    </source>
</evidence>
<evidence type="ECO:0000256" key="2">
    <source>
        <dbReference type="ARBA" id="ARBA00010072"/>
    </source>
</evidence>
<comment type="similarity">
    <text evidence="2">Belongs to the binding-protein-dependent transport system permease family. HisMQ subfamily.</text>
</comment>
<evidence type="ECO:0000313" key="12">
    <source>
        <dbReference type="Proteomes" id="UP000613011"/>
    </source>
</evidence>
<proteinExistence type="inferred from homology"/>
<keyword evidence="6" id="KW-0029">Amino-acid transport</keyword>
<dbReference type="InterPro" id="IPR010065">
    <property type="entry name" value="AA_ABC_transptr_permease_3TM"/>
</dbReference>
<dbReference type="NCBIfam" id="TIGR01726">
    <property type="entry name" value="HEQRo_perm_3TM"/>
    <property type="match status" value="1"/>
</dbReference>
<evidence type="ECO:0000313" key="11">
    <source>
        <dbReference type="EMBL" id="MBL0418909.1"/>
    </source>
</evidence>
<keyword evidence="5 9" id="KW-0812">Transmembrane</keyword>
<keyword evidence="12" id="KW-1185">Reference proteome</keyword>
<feature type="transmembrane region" description="Helical" evidence="9">
    <location>
        <begin position="135"/>
        <end position="153"/>
    </location>
</feature>
<name>A0A937D005_9BURK</name>
<keyword evidence="4" id="KW-1003">Cell membrane</keyword>
<comment type="caution">
    <text evidence="11">The sequence shown here is derived from an EMBL/GenBank/DDBJ whole genome shotgun (WGS) entry which is preliminary data.</text>
</comment>
<evidence type="ECO:0000259" key="10">
    <source>
        <dbReference type="PROSITE" id="PS50928"/>
    </source>
</evidence>
<evidence type="ECO:0000256" key="5">
    <source>
        <dbReference type="ARBA" id="ARBA00022692"/>
    </source>
</evidence>
<accession>A0A937D005</accession>
<feature type="transmembrane region" description="Helical" evidence="9">
    <location>
        <begin position="368"/>
        <end position="389"/>
    </location>
</feature>
<dbReference type="GO" id="GO:0022857">
    <property type="term" value="F:transmembrane transporter activity"/>
    <property type="evidence" value="ECO:0007669"/>
    <property type="project" value="InterPro"/>
</dbReference>
<keyword evidence="3 9" id="KW-0813">Transport</keyword>
<feature type="domain" description="ABC transmembrane type-1" evidence="10">
    <location>
        <begin position="93"/>
        <end position="386"/>
    </location>
</feature>
<keyword evidence="8 9" id="KW-0472">Membrane</keyword>
<organism evidence="11 12">
    <name type="scientific">Ramlibacter aurantiacus</name>
    <dbReference type="NCBI Taxonomy" id="2801330"/>
    <lineage>
        <taxon>Bacteria</taxon>
        <taxon>Pseudomonadati</taxon>
        <taxon>Pseudomonadota</taxon>
        <taxon>Betaproteobacteria</taxon>
        <taxon>Burkholderiales</taxon>
        <taxon>Comamonadaceae</taxon>
        <taxon>Ramlibacter</taxon>
    </lineage>
</organism>
<evidence type="ECO:0000256" key="4">
    <source>
        <dbReference type="ARBA" id="ARBA00022475"/>
    </source>
</evidence>
<dbReference type="GO" id="GO:0043190">
    <property type="term" value="C:ATP-binding cassette (ABC) transporter complex"/>
    <property type="evidence" value="ECO:0007669"/>
    <property type="project" value="InterPro"/>
</dbReference>
<dbReference type="PANTHER" id="PTHR30614">
    <property type="entry name" value="MEMBRANE COMPONENT OF AMINO ACID ABC TRANSPORTER"/>
    <property type="match status" value="1"/>
</dbReference>
<dbReference type="Pfam" id="PF00528">
    <property type="entry name" value="BPD_transp_1"/>
    <property type="match status" value="1"/>
</dbReference>
<evidence type="ECO:0000256" key="6">
    <source>
        <dbReference type="ARBA" id="ARBA00022970"/>
    </source>
</evidence>
<sequence length="398" mass="42172">MTIAPRPRPAPAAGAAWSWRSRSARRWVYQALALAALAALVAWLFGNTWTNMRARGIQSGFDFLADTAGFEISEGVLDYSGSDPYWKAFLAGLLNTLRVAVIGCVLATLGGVLVGVGRLSRNALVRGLCRAYVELFRNVPLLIQLLVWYLIFVEVLPAPREPLTLGGWAFLSKGGLALPQPASGAGWGWVAAGAALGAGTAAALWLRERRRFRAVGGPPPGVLLQPMAIILAAGFLGWLAGGRPTAWDMPQPGGFSIEGGMSLTPEFMAVLLGLTAYTTAFVAEVVRAGIVSVGRGQLDAAASIGLPRALVLRLVVLPQALRVIVPPMTNQYLNLTKNSSLSVVVGYPDLVSIANTSLNQTGRAVECIAIIMAVYLVLSLGTSALMGAFNRRVAIRER</sequence>
<dbReference type="SUPFAM" id="SSF161098">
    <property type="entry name" value="MetI-like"/>
    <property type="match status" value="1"/>
</dbReference>
<evidence type="ECO:0000256" key="8">
    <source>
        <dbReference type="ARBA" id="ARBA00023136"/>
    </source>
</evidence>
<dbReference type="EMBL" id="JAEQNA010000001">
    <property type="protein sequence ID" value="MBL0418909.1"/>
    <property type="molecule type" value="Genomic_DNA"/>
</dbReference>
<evidence type="ECO:0000256" key="7">
    <source>
        <dbReference type="ARBA" id="ARBA00022989"/>
    </source>
</evidence>
<keyword evidence="7 9" id="KW-1133">Transmembrane helix</keyword>
<dbReference type="GO" id="GO:0006865">
    <property type="term" value="P:amino acid transport"/>
    <property type="evidence" value="ECO:0007669"/>
    <property type="project" value="UniProtKB-KW"/>
</dbReference>
<evidence type="ECO:0000256" key="1">
    <source>
        <dbReference type="ARBA" id="ARBA00004429"/>
    </source>
</evidence>
<evidence type="ECO:0000256" key="9">
    <source>
        <dbReference type="RuleBase" id="RU363032"/>
    </source>
</evidence>
<dbReference type="RefSeq" id="WP_201681982.1">
    <property type="nucleotide sequence ID" value="NZ_JAEQNA010000001.1"/>
</dbReference>
<feature type="transmembrane region" description="Helical" evidence="9">
    <location>
        <begin position="186"/>
        <end position="206"/>
    </location>
</feature>
<protein>
    <submittedName>
        <fullName evidence="11">ABC transporter permease subunit</fullName>
    </submittedName>
</protein>
<feature type="transmembrane region" description="Helical" evidence="9">
    <location>
        <begin position="227"/>
        <end position="247"/>
    </location>
</feature>
<dbReference type="Proteomes" id="UP000613011">
    <property type="component" value="Unassembled WGS sequence"/>
</dbReference>
<dbReference type="Gene3D" id="1.10.3720.10">
    <property type="entry name" value="MetI-like"/>
    <property type="match status" value="2"/>
</dbReference>